<dbReference type="AlphaFoldDB" id="A0A9N9SX35"/>
<keyword evidence="7" id="KW-1185">Reference proteome</keyword>
<dbReference type="PANTHER" id="PTHR12862">
    <property type="entry name" value="BADF TYPE ATPASE DOMAIN-CONTAINING PROTEIN"/>
    <property type="match status" value="1"/>
</dbReference>
<name>A0A9N9SX35_DIABA</name>
<dbReference type="CDD" id="cd24078">
    <property type="entry name" value="ASKHA_NBD_NAGK_meta"/>
    <property type="match status" value="1"/>
</dbReference>
<comment type="similarity">
    <text evidence="1">Belongs to the eukaryotic-type N-acetylglucosamine kinase family.</text>
</comment>
<dbReference type="InterPro" id="IPR002731">
    <property type="entry name" value="ATPase_BadF"/>
</dbReference>
<dbReference type="InterPro" id="IPR043129">
    <property type="entry name" value="ATPase_NBD"/>
</dbReference>
<organism evidence="6 7">
    <name type="scientific">Diabrotica balteata</name>
    <name type="common">Banded cucumber beetle</name>
    <dbReference type="NCBI Taxonomy" id="107213"/>
    <lineage>
        <taxon>Eukaryota</taxon>
        <taxon>Metazoa</taxon>
        <taxon>Ecdysozoa</taxon>
        <taxon>Arthropoda</taxon>
        <taxon>Hexapoda</taxon>
        <taxon>Insecta</taxon>
        <taxon>Pterygota</taxon>
        <taxon>Neoptera</taxon>
        <taxon>Endopterygota</taxon>
        <taxon>Coleoptera</taxon>
        <taxon>Polyphaga</taxon>
        <taxon>Cucujiformia</taxon>
        <taxon>Chrysomeloidea</taxon>
        <taxon>Chrysomelidae</taxon>
        <taxon>Galerucinae</taxon>
        <taxon>Diabroticina</taxon>
        <taxon>Diabroticites</taxon>
        <taxon>Diabrotica</taxon>
    </lineage>
</organism>
<dbReference type="OrthoDB" id="311172at2759"/>
<dbReference type="Pfam" id="PF01869">
    <property type="entry name" value="BcrAD_BadFG"/>
    <property type="match status" value="1"/>
</dbReference>
<dbReference type="SUPFAM" id="SSF53067">
    <property type="entry name" value="Actin-like ATPase domain"/>
    <property type="match status" value="2"/>
</dbReference>
<evidence type="ECO:0000313" key="7">
    <source>
        <dbReference type="Proteomes" id="UP001153709"/>
    </source>
</evidence>
<evidence type="ECO:0000256" key="4">
    <source>
        <dbReference type="ARBA" id="ARBA00031123"/>
    </source>
</evidence>
<dbReference type="Proteomes" id="UP001153709">
    <property type="component" value="Chromosome 2"/>
</dbReference>
<evidence type="ECO:0000256" key="2">
    <source>
        <dbReference type="ARBA" id="ARBA00012122"/>
    </source>
</evidence>
<feature type="domain" description="ATPase BadF/BadG/BcrA/BcrD type" evidence="5">
    <location>
        <begin position="42"/>
        <end position="312"/>
    </location>
</feature>
<dbReference type="Gene3D" id="3.30.420.40">
    <property type="match status" value="1"/>
</dbReference>
<evidence type="ECO:0000256" key="3">
    <source>
        <dbReference type="ARBA" id="ARBA00014974"/>
    </source>
</evidence>
<gene>
    <name evidence="6" type="ORF">DIABBA_LOCUS3494</name>
</gene>
<proteinExistence type="inferred from homology"/>
<reference evidence="6" key="1">
    <citation type="submission" date="2022-01" db="EMBL/GenBank/DDBJ databases">
        <authorList>
            <person name="King R."/>
        </authorList>
    </citation>
    <scope>NUCLEOTIDE SEQUENCE</scope>
</reference>
<dbReference type="EC" id="2.7.1.59" evidence="2"/>
<protein>
    <recommendedName>
        <fullName evidence="3">N-acetyl-D-glucosamine kinase</fullName>
        <ecNumber evidence="2">2.7.1.59</ecNumber>
    </recommendedName>
    <alternativeName>
        <fullName evidence="4">GlcNAc kinase</fullName>
    </alternativeName>
</protein>
<evidence type="ECO:0000313" key="6">
    <source>
        <dbReference type="EMBL" id="CAG9829725.1"/>
    </source>
</evidence>
<accession>A0A9N9SX35</accession>
<evidence type="ECO:0000256" key="1">
    <source>
        <dbReference type="ARBA" id="ARBA00006198"/>
    </source>
</evidence>
<dbReference type="PANTHER" id="PTHR12862:SF0">
    <property type="entry name" value="N-ACETYL-D-GLUCOSAMINE KINASE"/>
    <property type="match status" value="1"/>
</dbReference>
<evidence type="ECO:0000259" key="5">
    <source>
        <dbReference type="Pfam" id="PF01869"/>
    </source>
</evidence>
<dbReference type="InterPro" id="IPR039758">
    <property type="entry name" value="NAGK-like"/>
</dbReference>
<dbReference type="EMBL" id="OU898277">
    <property type="protein sequence ID" value="CAG9829725.1"/>
    <property type="molecule type" value="Genomic_DNA"/>
</dbReference>
<dbReference type="GO" id="GO:0045127">
    <property type="term" value="F:N-acetylglucosamine kinase activity"/>
    <property type="evidence" value="ECO:0007669"/>
    <property type="project" value="UniProtKB-EC"/>
</dbReference>
<sequence>MYLNLLSLVSPRIQKQDTIMREAITPHEKFLVAGRSYEDLKGATHSNAIILDSSGNILGQAPGPGTNHHLAGMKEAQKRIAQLVDAAKSKANIPLDTKLDALGLSLSGCEQEETNNVLKKGLLADYPNLAEKVVVASDTDGSVAATSKTGGVVCIAGTGSNTLLINPNGSKVQCGGWGNLLGDEGSAWNISHMAIKICFDDLDNFEKSPHPIRAVWDVIRSHFKIKTQADILDYFYANFDKAFISSLAKKLSELATRKNDPLAQHIFSKAGNYIAKSITAVVLKANPKLTDIEGGIHITCVGSVWNSWELLKPGFLKYLATTNIKELTLMRLNVEHGVGAAYLASDKLGVPLDRDYSKNFKILFYYLKEESNCNTSGHNHICDK</sequence>